<accession>A0A2H0V2I6</accession>
<proteinExistence type="predicted"/>
<evidence type="ECO:0000256" key="1">
    <source>
        <dbReference type="PIRSR" id="PIRSR600888-3"/>
    </source>
</evidence>
<evidence type="ECO:0000313" key="4">
    <source>
        <dbReference type="Proteomes" id="UP000228626"/>
    </source>
</evidence>
<feature type="site" description="Participates in a stacking interaction with the thymidine ring of dTDP-4-oxo-6-deoxyglucose" evidence="1">
    <location>
        <position position="120"/>
    </location>
</feature>
<dbReference type="InterPro" id="IPR029303">
    <property type="entry name" value="CapF_C"/>
</dbReference>
<comment type="caution">
    <text evidence="3">The sequence shown here is derived from an EMBL/GenBank/DDBJ whole genome shotgun (WGS) entry which is preliminary data.</text>
</comment>
<dbReference type="InterPro" id="IPR000888">
    <property type="entry name" value="RmlC-like"/>
</dbReference>
<dbReference type="Pfam" id="PF14667">
    <property type="entry name" value="Polysacc_synt_C"/>
    <property type="match status" value="1"/>
</dbReference>
<protein>
    <submittedName>
        <fullName evidence="3">dTDP-4-dehydrorhamnose 3,5-epimerase</fullName>
    </submittedName>
</protein>
<evidence type="ECO:0000259" key="2">
    <source>
        <dbReference type="Pfam" id="PF14667"/>
    </source>
</evidence>
<dbReference type="InterPro" id="IPR011051">
    <property type="entry name" value="RmlC_Cupin_sf"/>
</dbReference>
<feature type="domain" description="Capsular polysaccharide assembling protein CapF C-terminal" evidence="2">
    <location>
        <begin position="14"/>
        <end position="107"/>
    </location>
</feature>
<sequence>MIKGVIRKRLNKYNDERGWLSEVWREDELTGYKPVMAYISETKPGVARGPHEHEKQSDCFVFVGPGNFELHLWDKKGAHEILSVGQDNPTLIIVPPGVVHAYKCVSDVAGWVINLPDNLYAGEGKKDDVDEIRWEDNPESPYHII</sequence>
<dbReference type="SUPFAM" id="SSF51182">
    <property type="entry name" value="RmlC-like cupins"/>
    <property type="match status" value="1"/>
</dbReference>
<dbReference type="Proteomes" id="UP000228626">
    <property type="component" value="Unassembled WGS sequence"/>
</dbReference>
<reference evidence="4" key="1">
    <citation type="submission" date="2017-09" db="EMBL/GenBank/DDBJ databases">
        <title>Depth-based differentiation of microbial function through sediment-hosted aquifers and enrichment of novel symbionts in the deep terrestrial subsurface.</title>
        <authorList>
            <person name="Probst A.J."/>
            <person name="Ladd B."/>
            <person name="Jarett J.K."/>
            <person name="Geller-Mcgrath D.E."/>
            <person name="Sieber C.M.K."/>
            <person name="Emerson J.B."/>
            <person name="Anantharaman K."/>
            <person name="Thomas B.C."/>
            <person name="Malmstrom R."/>
            <person name="Stieglmeier M."/>
            <person name="Klingl A."/>
            <person name="Woyke T."/>
            <person name="Ryan C.M."/>
            <person name="Banfield J.F."/>
        </authorList>
    </citation>
    <scope>NUCLEOTIDE SEQUENCE [LARGE SCALE GENOMIC DNA]</scope>
</reference>
<dbReference type="EMBL" id="PFAR01000020">
    <property type="protein sequence ID" value="PIR93272.1"/>
    <property type="molecule type" value="Genomic_DNA"/>
</dbReference>
<dbReference type="PANTHER" id="PTHR21047">
    <property type="entry name" value="DTDP-6-DEOXY-D-GLUCOSE-3,5 EPIMERASE"/>
    <property type="match status" value="1"/>
</dbReference>
<evidence type="ECO:0000313" key="3">
    <source>
        <dbReference type="EMBL" id="PIR93272.1"/>
    </source>
</evidence>
<organism evidence="3 4">
    <name type="scientific">Candidatus Falkowbacteria bacterium CG10_big_fil_rev_8_21_14_0_10_43_10</name>
    <dbReference type="NCBI Taxonomy" id="1974567"/>
    <lineage>
        <taxon>Bacteria</taxon>
        <taxon>Candidatus Falkowiibacteriota</taxon>
    </lineage>
</organism>
<dbReference type="AlphaFoldDB" id="A0A2H0V2I6"/>
<dbReference type="Gene3D" id="2.60.120.10">
    <property type="entry name" value="Jelly Rolls"/>
    <property type="match status" value="1"/>
</dbReference>
<dbReference type="InterPro" id="IPR014710">
    <property type="entry name" value="RmlC-like_jellyroll"/>
</dbReference>
<dbReference type="PANTHER" id="PTHR21047:SF2">
    <property type="entry name" value="THYMIDINE DIPHOSPHO-4-KETO-RHAMNOSE 3,5-EPIMERASE"/>
    <property type="match status" value="1"/>
</dbReference>
<dbReference type="GO" id="GO:0000271">
    <property type="term" value="P:polysaccharide biosynthetic process"/>
    <property type="evidence" value="ECO:0007669"/>
    <property type="project" value="TreeGrafter"/>
</dbReference>
<name>A0A2H0V2I6_9BACT</name>
<dbReference type="GO" id="GO:0008830">
    <property type="term" value="F:dTDP-4-dehydrorhamnose 3,5-epimerase activity"/>
    <property type="evidence" value="ECO:0007669"/>
    <property type="project" value="InterPro"/>
</dbReference>
<dbReference type="GO" id="GO:0019305">
    <property type="term" value="P:dTDP-rhamnose biosynthetic process"/>
    <property type="evidence" value="ECO:0007669"/>
    <property type="project" value="TreeGrafter"/>
</dbReference>
<dbReference type="GO" id="GO:0005829">
    <property type="term" value="C:cytosol"/>
    <property type="evidence" value="ECO:0007669"/>
    <property type="project" value="TreeGrafter"/>
</dbReference>
<gene>
    <name evidence="3" type="ORF">COT99_01610</name>
</gene>